<evidence type="ECO:0008006" key="9">
    <source>
        <dbReference type="Google" id="ProtNLM"/>
    </source>
</evidence>
<dbReference type="InParanoid" id="A0A0C3I2X9"/>
<organism evidence="7 8">
    <name type="scientific">Oidiodendron maius (strain Zn)</name>
    <dbReference type="NCBI Taxonomy" id="913774"/>
    <lineage>
        <taxon>Eukaryota</taxon>
        <taxon>Fungi</taxon>
        <taxon>Dikarya</taxon>
        <taxon>Ascomycota</taxon>
        <taxon>Pezizomycotina</taxon>
        <taxon>Leotiomycetes</taxon>
        <taxon>Leotiomycetes incertae sedis</taxon>
        <taxon>Myxotrichaceae</taxon>
        <taxon>Oidiodendron</taxon>
    </lineage>
</organism>
<keyword evidence="2" id="KW-0597">Phosphoprotein</keyword>
<keyword evidence="8" id="KW-1185">Reference proteome</keyword>
<dbReference type="Pfam" id="PF07993">
    <property type="entry name" value="NAD_binding_4"/>
    <property type="match status" value="1"/>
</dbReference>
<name>A0A0C3I2X9_OIDMZ</name>
<evidence type="ECO:0000259" key="4">
    <source>
        <dbReference type="Pfam" id="PF00501"/>
    </source>
</evidence>
<dbReference type="InterPro" id="IPR009081">
    <property type="entry name" value="PP-bd_ACP"/>
</dbReference>
<gene>
    <name evidence="7" type="ORF">OIDMADRAFT_153333</name>
</gene>
<evidence type="ECO:0000259" key="6">
    <source>
        <dbReference type="Pfam" id="PF07993"/>
    </source>
</evidence>
<feature type="region of interest" description="Disordered" evidence="3">
    <location>
        <begin position="1"/>
        <end position="21"/>
    </location>
</feature>
<dbReference type="Gene3D" id="3.40.50.12780">
    <property type="entry name" value="N-terminal domain of ligase-like"/>
    <property type="match status" value="1"/>
</dbReference>
<dbReference type="AlphaFoldDB" id="A0A0C3I2X9"/>
<feature type="domain" description="AMP-dependent synthetase/ligase" evidence="4">
    <location>
        <begin position="56"/>
        <end position="347"/>
    </location>
</feature>
<sequence length="1072" mass="119369">MASTTTTVLETSKESASNPTRNPFIPVHSTIDELLRSYAAEPVNTPLVGYPVHGVSDFEEYTARDLDRFADAAVARYMNVGIEPADPTQEKAPIVAILAPSSLEIVVSIFALNRLGWGILFLSTRLTAPAYIRLLEMAECSMLITNTNFKATLQAIQAVRGVKSIPMLERTHYRDVLAPKFQRVCDPAKESHKIAWIIHSSGSTGFPKPIFLSNYACLANFCKTLARRAFCTSPLFHSHGLMELFRCIYSKNTFFLGNYAFPVTRQNLVEAMSVAKPKMLCAVPYVMKLLAESDDGMKALAQTELVLYAGSSCPDDLGNKLVERGINVVANYGATETGQIMTSFRPAGDNEWSWMRLKCPVADHVLMDEISPGIYECVALDGLPSKGPSNSDDPPNSFRTRDLFIRHPDPKKPNYWKYVSRLDDRITLLNGEKVLPIPVEGRIRQSELVKEAAMMGVGRAAPGLLVFRSDNAAKLTNEEYMARIWPLIESANYVAETFGRIPKELVVLLPADADYPRTDKGTFIRAQLYEKYATVIDEIYSRFENDEVGTLQLDVPNLEVWLTSKFRDEFNVILDTVESDIFSAGVDSLQTMRMWGIIKKELDLGDRAGELSQNVVFEKGNIRSLAKHLYFLRTSEGDEDVDEIKLMRELIEKYSDFKRVTVENLPQPEKNCAVSSYRLITGTTGNLGSFLLASVIKMESVFKVVALVRAADESTALSRALTSLSSRGLNLTEHEKEKLVALPSDFSRSDLGLSNENLEMLLSSTTHVIHSAWAVNFNLGVRSFEEQHIKGVHNLLNLCLRVRFAFPAKFFFCSSVSVAGGTPKPASIPERMIEDLSHAQNMGYGRSKLVCEHIVRNAMRSTGMTGQVLRIGQLAGDGVTGVWNETEAVPLMIRSAVSIGALPKLEEDVSWLPVDICANTILGLVFPQKRKAATSSNGIADYDLVYHIVNPQRFHWTRDLLPALMRTNISAFETVDAMEWLDRLKNSNPDPIKNPTFKLYDFYAAKYGATGSARSGESTSAVTEIADEDVKGLLFETQETISHCPLLGAVPDLIEQGYIDRFVDNWLKRWNI</sequence>
<evidence type="ECO:0000259" key="5">
    <source>
        <dbReference type="Pfam" id="PF00550"/>
    </source>
</evidence>
<dbReference type="Pfam" id="PF00501">
    <property type="entry name" value="AMP-binding"/>
    <property type="match status" value="1"/>
</dbReference>
<dbReference type="InterPro" id="IPR042099">
    <property type="entry name" value="ANL_N_sf"/>
</dbReference>
<evidence type="ECO:0000313" key="8">
    <source>
        <dbReference type="Proteomes" id="UP000054321"/>
    </source>
</evidence>
<dbReference type="PROSITE" id="PS00455">
    <property type="entry name" value="AMP_BINDING"/>
    <property type="match status" value="1"/>
</dbReference>
<keyword evidence="1" id="KW-0596">Phosphopantetheine</keyword>
<evidence type="ECO:0000256" key="2">
    <source>
        <dbReference type="ARBA" id="ARBA00022553"/>
    </source>
</evidence>
<dbReference type="InterPro" id="IPR013120">
    <property type="entry name" value="FAR_NAD-bd"/>
</dbReference>
<dbReference type="STRING" id="913774.A0A0C3I2X9"/>
<dbReference type="HOGENOM" id="CLU_002220_2_1_1"/>
<dbReference type="InterPro" id="IPR051414">
    <property type="entry name" value="Adenylate-forming_Reductase"/>
</dbReference>
<dbReference type="EMBL" id="KN832870">
    <property type="protein sequence ID" value="KIN08747.1"/>
    <property type="molecule type" value="Genomic_DNA"/>
</dbReference>
<reference evidence="7 8" key="1">
    <citation type="submission" date="2014-04" db="EMBL/GenBank/DDBJ databases">
        <authorList>
            <consortium name="DOE Joint Genome Institute"/>
            <person name="Kuo A."/>
            <person name="Martino E."/>
            <person name="Perotto S."/>
            <person name="Kohler A."/>
            <person name="Nagy L.G."/>
            <person name="Floudas D."/>
            <person name="Copeland A."/>
            <person name="Barry K.W."/>
            <person name="Cichocki N."/>
            <person name="Veneault-Fourrey C."/>
            <person name="LaButti K."/>
            <person name="Lindquist E.A."/>
            <person name="Lipzen A."/>
            <person name="Lundell T."/>
            <person name="Morin E."/>
            <person name="Murat C."/>
            <person name="Sun H."/>
            <person name="Tunlid A."/>
            <person name="Henrissat B."/>
            <person name="Grigoriev I.V."/>
            <person name="Hibbett D.S."/>
            <person name="Martin F."/>
            <person name="Nordberg H.P."/>
            <person name="Cantor M.N."/>
            <person name="Hua S.X."/>
        </authorList>
    </citation>
    <scope>NUCLEOTIDE SEQUENCE [LARGE SCALE GENOMIC DNA]</scope>
    <source>
        <strain evidence="7 8">Zn</strain>
    </source>
</reference>
<dbReference type="SUPFAM" id="SSF51735">
    <property type="entry name" value="NAD(P)-binding Rossmann-fold domains"/>
    <property type="match status" value="1"/>
</dbReference>
<reference evidence="8" key="2">
    <citation type="submission" date="2015-01" db="EMBL/GenBank/DDBJ databases">
        <title>Evolutionary Origins and Diversification of the Mycorrhizal Mutualists.</title>
        <authorList>
            <consortium name="DOE Joint Genome Institute"/>
            <consortium name="Mycorrhizal Genomics Consortium"/>
            <person name="Kohler A."/>
            <person name="Kuo A."/>
            <person name="Nagy L.G."/>
            <person name="Floudas D."/>
            <person name="Copeland A."/>
            <person name="Barry K.W."/>
            <person name="Cichocki N."/>
            <person name="Veneault-Fourrey C."/>
            <person name="LaButti K."/>
            <person name="Lindquist E.A."/>
            <person name="Lipzen A."/>
            <person name="Lundell T."/>
            <person name="Morin E."/>
            <person name="Murat C."/>
            <person name="Riley R."/>
            <person name="Ohm R."/>
            <person name="Sun H."/>
            <person name="Tunlid A."/>
            <person name="Henrissat B."/>
            <person name="Grigoriev I.V."/>
            <person name="Hibbett D.S."/>
            <person name="Martin F."/>
        </authorList>
    </citation>
    <scope>NUCLEOTIDE SEQUENCE [LARGE SCALE GENOMIC DNA]</scope>
    <source>
        <strain evidence="8">Zn</strain>
    </source>
</reference>
<dbReference type="Gene3D" id="3.40.50.720">
    <property type="entry name" value="NAD(P)-binding Rossmann-like Domain"/>
    <property type="match status" value="1"/>
</dbReference>
<dbReference type="Pfam" id="PF23562">
    <property type="entry name" value="AMP-binding_C_3"/>
    <property type="match status" value="1"/>
</dbReference>
<evidence type="ECO:0000256" key="3">
    <source>
        <dbReference type="SAM" id="MobiDB-lite"/>
    </source>
</evidence>
<feature type="domain" description="Thioester reductase (TE)" evidence="6">
    <location>
        <begin position="680"/>
        <end position="921"/>
    </location>
</feature>
<dbReference type="OrthoDB" id="429813at2759"/>
<dbReference type="PANTHER" id="PTHR43439">
    <property type="entry name" value="PHENYLACETATE-COENZYME A LIGASE"/>
    <property type="match status" value="1"/>
</dbReference>
<dbReference type="Proteomes" id="UP000054321">
    <property type="component" value="Unassembled WGS sequence"/>
</dbReference>
<dbReference type="InterPro" id="IPR020845">
    <property type="entry name" value="AMP-binding_CS"/>
</dbReference>
<dbReference type="InterPro" id="IPR036291">
    <property type="entry name" value="NAD(P)-bd_dom_sf"/>
</dbReference>
<evidence type="ECO:0000313" key="7">
    <source>
        <dbReference type="EMBL" id="KIN08747.1"/>
    </source>
</evidence>
<feature type="domain" description="Carrier" evidence="5">
    <location>
        <begin position="561"/>
        <end position="629"/>
    </location>
</feature>
<protein>
    <recommendedName>
        <fullName evidence="9">Carrier domain-containing protein</fullName>
    </recommendedName>
</protein>
<evidence type="ECO:0000256" key="1">
    <source>
        <dbReference type="ARBA" id="ARBA00022450"/>
    </source>
</evidence>
<dbReference type="PANTHER" id="PTHR43439:SF2">
    <property type="entry name" value="ENZYME, PUTATIVE (JCVI)-RELATED"/>
    <property type="match status" value="1"/>
</dbReference>
<dbReference type="SUPFAM" id="SSF56801">
    <property type="entry name" value="Acetyl-CoA synthetase-like"/>
    <property type="match status" value="1"/>
</dbReference>
<proteinExistence type="predicted"/>
<dbReference type="Pfam" id="PF00550">
    <property type="entry name" value="PP-binding"/>
    <property type="match status" value="1"/>
</dbReference>
<accession>A0A0C3I2X9</accession>
<dbReference type="InterPro" id="IPR000873">
    <property type="entry name" value="AMP-dep_synth/lig_dom"/>
</dbReference>